<comment type="caution">
    <text evidence="2">The sequence shown here is derived from an EMBL/GenBank/DDBJ whole genome shotgun (WGS) entry which is preliminary data.</text>
</comment>
<keyword evidence="3" id="KW-1185">Reference proteome</keyword>
<dbReference type="InterPro" id="IPR009057">
    <property type="entry name" value="Homeodomain-like_sf"/>
</dbReference>
<dbReference type="RefSeq" id="WP_167301052.1">
    <property type="nucleotide sequence ID" value="NZ_JAASQV010000004.1"/>
</dbReference>
<dbReference type="Gene3D" id="1.10.357.10">
    <property type="entry name" value="Tetracycline Repressor, domain 2"/>
    <property type="match status" value="1"/>
</dbReference>
<dbReference type="SUPFAM" id="SSF46689">
    <property type="entry name" value="Homeodomain-like"/>
    <property type="match status" value="1"/>
</dbReference>
<gene>
    <name evidence="2" type="ORF">FHR20_003713</name>
</gene>
<evidence type="ECO:0000313" key="2">
    <source>
        <dbReference type="EMBL" id="NIJ66737.1"/>
    </source>
</evidence>
<proteinExistence type="predicted"/>
<evidence type="ECO:0000313" key="3">
    <source>
        <dbReference type="Proteomes" id="UP000564677"/>
    </source>
</evidence>
<organism evidence="2 3">
    <name type="scientific">Sphingomonas leidyi</name>
    <dbReference type="NCBI Taxonomy" id="68569"/>
    <lineage>
        <taxon>Bacteria</taxon>
        <taxon>Pseudomonadati</taxon>
        <taxon>Pseudomonadota</taxon>
        <taxon>Alphaproteobacteria</taxon>
        <taxon>Sphingomonadales</taxon>
        <taxon>Sphingomonadaceae</taxon>
        <taxon>Sphingomonas</taxon>
    </lineage>
</organism>
<dbReference type="Proteomes" id="UP000564677">
    <property type="component" value="Unassembled WGS sequence"/>
</dbReference>
<accession>A0A7X5V3R0</accession>
<feature type="compositionally biased region" description="Basic and acidic residues" evidence="1">
    <location>
        <begin position="12"/>
        <end position="21"/>
    </location>
</feature>
<evidence type="ECO:0000256" key="1">
    <source>
        <dbReference type="SAM" id="MobiDB-lite"/>
    </source>
</evidence>
<dbReference type="EMBL" id="JAASQV010000004">
    <property type="protein sequence ID" value="NIJ66737.1"/>
    <property type="molecule type" value="Genomic_DNA"/>
</dbReference>
<reference evidence="2 3" key="1">
    <citation type="submission" date="2020-03" db="EMBL/GenBank/DDBJ databases">
        <title>Genomic Encyclopedia of Type Strains, Phase IV (KMG-IV): sequencing the most valuable type-strain genomes for metagenomic binning, comparative biology and taxonomic classification.</title>
        <authorList>
            <person name="Goeker M."/>
        </authorList>
    </citation>
    <scope>NUCLEOTIDE SEQUENCE [LARGE SCALE GENOMIC DNA]</scope>
    <source>
        <strain evidence="2 3">DSM 4733</strain>
    </source>
</reference>
<dbReference type="AlphaFoldDB" id="A0A7X5V3R0"/>
<protein>
    <submittedName>
        <fullName evidence="2">AcrR family transcriptional regulator</fullName>
    </submittedName>
</protein>
<feature type="region of interest" description="Disordered" evidence="1">
    <location>
        <begin position="1"/>
        <end position="21"/>
    </location>
</feature>
<sequence>MSKRNFLLTDPARPEGPDNAHTRARIDDAILALMAEGDRLNHDLVATRAGVSRRTVYRYCPDQAALRAAAWARIGPAGGIPKTLGEFVGGVASRFANFDDKADAMTVVMASAEGRAIRNVMKEERVAAFRAMLAPRVEALAEPDRTRAIAMFQYLGSGFAWREMRDQWDMDGAGAAAACTWAIEVLLADLERRGARPLADGPA</sequence>
<name>A0A7X5V3R0_9SPHN</name>